<evidence type="ECO:0000313" key="1">
    <source>
        <dbReference type="EMBL" id="MBX58844.1"/>
    </source>
</evidence>
<dbReference type="EMBL" id="GGEC01078360">
    <property type="protein sequence ID" value="MBX58844.1"/>
    <property type="molecule type" value="Transcribed_RNA"/>
</dbReference>
<protein>
    <submittedName>
        <fullName evidence="1">Uncharacterized protein</fullName>
    </submittedName>
</protein>
<name>A0A2P2PVS8_RHIMU</name>
<reference evidence="1" key="1">
    <citation type="submission" date="2018-02" db="EMBL/GenBank/DDBJ databases">
        <title>Rhizophora mucronata_Transcriptome.</title>
        <authorList>
            <person name="Meera S.P."/>
            <person name="Sreeshan A."/>
            <person name="Augustine A."/>
        </authorList>
    </citation>
    <scope>NUCLEOTIDE SEQUENCE</scope>
    <source>
        <tissue evidence="1">Leaf</tissue>
    </source>
</reference>
<dbReference type="AlphaFoldDB" id="A0A2P2PVS8"/>
<organism evidence="1">
    <name type="scientific">Rhizophora mucronata</name>
    <name type="common">Asiatic mangrove</name>
    <dbReference type="NCBI Taxonomy" id="61149"/>
    <lineage>
        <taxon>Eukaryota</taxon>
        <taxon>Viridiplantae</taxon>
        <taxon>Streptophyta</taxon>
        <taxon>Embryophyta</taxon>
        <taxon>Tracheophyta</taxon>
        <taxon>Spermatophyta</taxon>
        <taxon>Magnoliopsida</taxon>
        <taxon>eudicotyledons</taxon>
        <taxon>Gunneridae</taxon>
        <taxon>Pentapetalae</taxon>
        <taxon>rosids</taxon>
        <taxon>fabids</taxon>
        <taxon>Malpighiales</taxon>
        <taxon>Rhizophoraceae</taxon>
        <taxon>Rhizophora</taxon>
    </lineage>
</organism>
<sequence>MKQRTGEINSSSSMVCFFIQSSDAFPVGLCHFLYSWF</sequence>
<proteinExistence type="predicted"/>
<accession>A0A2P2PVS8</accession>